<gene>
    <name evidence="1" type="ORF">ACFOU2_00720</name>
</gene>
<evidence type="ECO:0000313" key="1">
    <source>
        <dbReference type="EMBL" id="MFC3882120.1"/>
    </source>
</evidence>
<proteinExistence type="predicted"/>
<dbReference type="Proteomes" id="UP001595752">
    <property type="component" value="Unassembled WGS sequence"/>
</dbReference>
<dbReference type="EMBL" id="JBHRZT010000007">
    <property type="protein sequence ID" value="MFC3882120.1"/>
    <property type="molecule type" value="Genomic_DNA"/>
</dbReference>
<sequence>MATYTVDVYAFFVNGADSRTNIDRVKQDISNANRAWKGCIKFVLKGIYFRKSKLIVNASSIPADKVFKNRQIDPLIKSARNATGNKIGIYVLYLSGDYLAEGRARKVIGVGGTELVSFKNSTDYKLFGRVLLTDKAAGRYTLAHEFGHVLFNHYNVMRKKFIHDDPSGPYINSQIGRRDRAHNNDRKNLMFPISPSVTPIVTSQQCQIAKMSKIVRVQNDDIGNNHDLKNIHFF</sequence>
<evidence type="ECO:0000313" key="2">
    <source>
        <dbReference type="Proteomes" id="UP001595752"/>
    </source>
</evidence>
<dbReference type="RefSeq" id="WP_377911302.1">
    <property type="nucleotide sequence ID" value="NZ_JBHRZT010000007.1"/>
</dbReference>
<keyword evidence="2" id="KW-1185">Reference proteome</keyword>
<comment type="caution">
    <text evidence="1">The sequence shown here is derived from an EMBL/GenBank/DDBJ whole genome shotgun (WGS) entry which is preliminary data.</text>
</comment>
<organism evidence="1 2">
    <name type="scientific">Bacillus songklensis</name>
    <dbReference type="NCBI Taxonomy" id="1069116"/>
    <lineage>
        <taxon>Bacteria</taxon>
        <taxon>Bacillati</taxon>
        <taxon>Bacillota</taxon>
        <taxon>Bacilli</taxon>
        <taxon>Bacillales</taxon>
        <taxon>Bacillaceae</taxon>
        <taxon>Bacillus</taxon>
    </lineage>
</organism>
<protein>
    <submittedName>
        <fullName evidence="1">ImmA/IrrE family metallo-endopeptidase</fullName>
    </submittedName>
</protein>
<name>A0ABV8AYT8_9BACI</name>
<accession>A0ABV8AYT8</accession>
<reference evidence="2" key="1">
    <citation type="journal article" date="2019" name="Int. J. Syst. Evol. Microbiol.">
        <title>The Global Catalogue of Microorganisms (GCM) 10K type strain sequencing project: providing services to taxonomists for standard genome sequencing and annotation.</title>
        <authorList>
            <consortium name="The Broad Institute Genomics Platform"/>
            <consortium name="The Broad Institute Genome Sequencing Center for Infectious Disease"/>
            <person name="Wu L."/>
            <person name="Ma J."/>
        </authorList>
    </citation>
    <scope>NUCLEOTIDE SEQUENCE [LARGE SCALE GENOMIC DNA]</scope>
    <source>
        <strain evidence="2">CCUG 61889</strain>
    </source>
</reference>